<evidence type="ECO:0000313" key="2">
    <source>
        <dbReference type="Proteomes" id="UP000095283"/>
    </source>
</evidence>
<feature type="transmembrane region" description="Helical" evidence="1">
    <location>
        <begin position="200"/>
        <end position="218"/>
    </location>
</feature>
<protein>
    <submittedName>
        <fullName evidence="3">SLC12 domain-containing protein</fullName>
    </submittedName>
</protein>
<keyword evidence="1" id="KW-1133">Transmembrane helix</keyword>
<organism evidence="2 3">
    <name type="scientific">Heterorhabditis bacteriophora</name>
    <name type="common">Entomopathogenic nematode worm</name>
    <dbReference type="NCBI Taxonomy" id="37862"/>
    <lineage>
        <taxon>Eukaryota</taxon>
        <taxon>Metazoa</taxon>
        <taxon>Ecdysozoa</taxon>
        <taxon>Nematoda</taxon>
        <taxon>Chromadorea</taxon>
        <taxon>Rhabditida</taxon>
        <taxon>Rhabditina</taxon>
        <taxon>Rhabditomorpha</taxon>
        <taxon>Strongyloidea</taxon>
        <taxon>Heterorhabditidae</taxon>
        <taxon>Heterorhabditis</taxon>
    </lineage>
</organism>
<proteinExistence type="predicted"/>
<keyword evidence="2" id="KW-1185">Reference proteome</keyword>
<evidence type="ECO:0000313" key="3">
    <source>
        <dbReference type="WBParaSite" id="Hba_05283"/>
    </source>
</evidence>
<feature type="transmembrane region" description="Helical" evidence="1">
    <location>
        <begin position="160"/>
        <end position="180"/>
    </location>
</feature>
<dbReference type="WBParaSite" id="Hba_05283">
    <property type="protein sequence ID" value="Hba_05283"/>
    <property type="gene ID" value="Hba_05283"/>
</dbReference>
<dbReference type="AlphaFoldDB" id="A0A1I7WJT6"/>
<evidence type="ECO:0000256" key="1">
    <source>
        <dbReference type="SAM" id="Phobius"/>
    </source>
</evidence>
<sequence>MLDIAWLCGVAIRSVYWLVLLACNFLGYSTLWAENQLKQRAQQDTRNLTSHLAVLYSDRKVNKAQLVSFLELCLSFGARRLSIFDPWNDILSFSEEFHVICKKIHLVTGCLSSSSTPNITHRLTVHLLPANSGKSTLVELCKEVRFCQHLMYFLKHYIKLPLIVHNMIIMFQLSSSAAPITVSLVTEHLFSKYSLCEPELLIQFSLFPLFPLFVGFFFKNSLKVPHKLVVAYNLVLST</sequence>
<reference evidence="3" key="1">
    <citation type="submission" date="2016-11" db="UniProtKB">
        <authorList>
            <consortium name="WormBaseParasite"/>
        </authorList>
    </citation>
    <scope>IDENTIFICATION</scope>
</reference>
<keyword evidence="1" id="KW-0472">Membrane</keyword>
<name>A0A1I7WJT6_HETBA</name>
<dbReference type="Proteomes" id="UP000095283">
    <property type="component" value="Unplaced"/>
</dbReference>
<keyword evidence="1" id="KW-0812">Transmembrane</keyword>
<feature type="transmembrane region" description="Helical" evidence="1">
    <location>
        <begin position="15"/>
        <end position="33"/>
    </location>
</feature>
<accession>A0A1I7WJT6</accession>